<dbReference type="InterPro" id="IPR010400">
    <property type="entry name" value="PITH_dom"/>
</dbReference>
<dbReference type="InterPro" id="IPR037047">
    <property type="entry name" value="PITH_dom_sf"/>
</dbReference>
<dbReference type="PANTHER" id="PTHR12175:SF5">
    <property type="entry name" value="OS03G0795500 PROTEIN"/>
    <property type="match status" value="1"/>
</dbReference>
<comment type="similarity">
    <text evidence="1">Belongs to the PITHD1 family.</text>
</comment>
<dbReference type="InterPro" id="IPR045099">
    <property type="entry name" value="PITH1-like"/>
</dbReference>
<evidence type="ECO:0000256" key="1">
    <source>
        <dbReference type="ARBA" id="ARBA00025788"/>
    </source>
</evidence>
<evidence type="ECO:0000313" key="4">
    <source>
        <dbReference type="Proteomes" id="UP001465976"/>
    </source>
</evidence>
<comment type="caution">
    <text evidence="3">The sequence shown here is derived from an EMBL/GenBank/DDBJ whole genome shotgun (WGS) entry which is preliminary data.</text>
</comment>
<feature type="domain" description="PITH" evidence="2">
    <location>
        <begin position="14"/>
        <end position="191"/>
    </location>
</feature>
<dbReference type="Gene3D" id="2.60.120.470">
    <property type="entry name" value="PITH domain"/>
    <property type="match status" value="1"/>
</dbReference>
<proteinExistence type="inferred from homology"/>
<dbReference type="SUPFAM" id="SSF49785">
    <property type="entry name" value="Galactose-binding domain-like"/>
    <property type="match status" value="1"/>
</dbReference>
<dbReference type="Pfam" id="PF06201">
    <property type="entry name" value="PITH"/>
    <property type="match status" value="1"/>
</dbReference>
<dbReference type="PROSITE" id="PS51532">
    <property type="entry name" value="PITH"/>
    <property type="match status" value="1"/>
</dbReference>
<reference evidence="3 4" key="1">
    <citation type="submission" date="2024-02" db="EMBL/GenBank/DDBJ databases">
        <title>A draft genome for the cacao thread blight pathogen Marasmius crinis-equi.</title>
        <authorList>
            <person name="Cohen S.P."/>
            <person name="Baruah I.K."/>
            <person name="Amoako-Attah I."/>
            <person name="Bukari Y."/>
            <person name="Meinhardt L.W."/>
            <person name="Bailey B.A."/>
        </authorList>
    </citation>
    <scope>NUCLEOTIDE SEQUENCE [LARGE SCALE GENOMIC DNA]</scope>
    <source>
        <strain evidence="3 4">GH-76</strain>
    </source>
</reference>
<dbReference type="PANTHER" id="PTHR12175">
    <property type="entry name" value="AD039 HT014 THIOREDOXIN FAMILY TRP26"/>
    <property type="match status" value="1"/>
</dbReference>
<sequence length="191" mass="20743">MDAKLLQSLAGGGSSSSKDKGDVSLLQFLDLQQLNCLNESPDHPFKPIVEGKSLNQDGAKYLQSDADEQLILNVAFNQTVRVKAVVIKSSEASKAPKTIKLAVNRPSIGFEDVQDAEEPAVAQIIHLTEEDVASGKPIPLRYVRFQGVNILHIFVLNNHGDEEETIISGIDVIGTPVETTKDLSGLKQQEQ</sequence>
<evidence type="ECO:0000313" key="3">
    <source>
        <dbReference type="EMBL" id="KAL0564844.1"/>
    </source>
</evidence>
<dbReference type="InterPro" id="IPR008979">
    <property type="entry name" value="Galactose-bd-like_sf"/>
</dbReference>
<protein>
    <recommendedName>
        <fullName evidence="2">PITH domain-containing protein</fullName>
    </recommendedName>
</protein>
<dbReference type="Proteomes" id="UP001465976">
    <property type="component" value="Unassembled WGS sequence"/>
</dbReference>
<keyword evidence="4" id="KW-1185">Reference proteome</keyword>
<evidence type="ECO:0000259" key="2">
    <source>
        <dbReference type="PROSITE" id="PS51532"/>
    </source>
</evidence>
<accession>A0ABR3EPN9</accession>
<dbReference type="EMBL" id="JBAHYK010002554">
    <property type="protein sequence ID" value="KAL0564844.1"/>
    <property type="molecule type" value="Genomic_DNA"/>
</dbReference>
<name>A0ABR3EPN9_9AGAR</name>
<organism evidence="3 4">
    <name type="scientific">Marasmius crinis-equi</name>
    <dbReference type="NCBI Taxonomy" id="585013"/>
    <lineage>
        <taxon>Eukaryota</taxon>
        <taxon>Fungi</taxon>
        <taxon>Dikarya</taxon>
        <taxon>Basidiomycota</taxon>
        <taxon>Agaricomycotina</taxon>
        <taxon>Agaricomycetes</taxon>
        <taxon>Agaricomycetidae</taxon>
        <taxon>Agaricales</taxon>
        <taxon>Marasmiineae</taxon>
        <taxon>Marasmiaceae</taxon>
        <taxon>Marasmius</taxon>
    </lineage>
</organism>
<gene>
    <name evidence="3" type="ORF">V5O48_017194</name>
</gene>